<evidence type="ECO:0000313" key="9">
    <source>
        <dbReference type="EMBL" id="SFL27329.1"/>
    </source>
</evidence>
<dbReference type="GO" id="GO:0016020">
    <property type="term" value="C:membrane"/>
    <property type="evidence" value="ECO:0007669"/>
    <property type="project" value="UniProtKB-SubCell"/>
</dbReference>
<feature type="transmembrane region" description="Helical" evidence="7">
    <location>
        <begin position="126"/>
        <end position="147"/>
    </location>
</feature>
<feature type="transmembrane region" description="Helical" evidence="7">
    <location>
        <begin position="15"/>
        <end position="32"/>
    </location>
</feature>
<dbReference type="RefSeq" id="WP_074750843.1">
    <property type="nucleotide sequence ID" value="NZ_CAXVJC010000002.1"/>
</dbReference>
<dbReference type="Gene3D" id="1.20.1540.10">
    <property type="entry name" value="Rhomboid-like"/>
    <property type="match status" value="1"/>
</dbReference>
<sequence>MNIDMIKKDFMKHKATYILSLLTTMVWLYQFLRYGLAATSAINLFNTGALFPPAILADPTQLWRLVTPIFIHIGWTHFLMNTLTLFFIGRQVEAVFGSLNFSLIYILSGIFGNAATFIFSPNSLSAGASTSIFGLFAAIAGIGFFTGHPMLKQIGKTFTILIAINLFFNMFNLSSVNIWSHVGGAVGGLLLAPVFPPKYFKNSIPMQNRILSGVTVVVLFIVFLILPFIK</sequence>
<keyword evidence="4" id="KW-0378">Hydrolase</keyword>
<dbReference type="InterPro" id="IPR035952">
    <property type="entry name" value="Rhomboid-like_sf"/>
</dbReference>
<name>A0A1I4GBU2_9LACT</name>
<keyword evidence="5 7" id="KW-1133">Transmembrane helix</keyword>
<reference evidence="9 11" key="1">
    <citation type="submission" date="2016-10" db="EMBL/GenBank/DDBJ databases">
        <authorList>
            <person name="de Groot N.N."/>
        </authorList>
    </citation>
    <scope>NUCLEOTIDE SEQUENCE [LARGE SCALE GENOMIC DNA]</scope>
    <source>
        <strain evidence="9 11">M79</strain>
    </source>
</reference>
<feature type="transmembrane region" description="Helical" evidence="7">
    <location>
        <begin position="178"/>
        <end position="196"/>
    </location>
</feature>
<keyword evidence="9" id="KW-0645">Protease</keyword>
<dbReference type="GO" id="GO:0004252">
    <property type="term" value="F:serine-type endopeptidase activity"/>
    <property type="evidence" value="ECO:0007669"/>
    <property type="project" value="InterPro"/>
</dbReference>
<evidence type="ECO:0000256" key="3">
    <source>
        <dbReference type="ARBA" id="ARBA00022692"/>
    </source>
</evidence>
<evidence type="ECO:0000259" key="8">
    <source>
        <dbReference type="Pfam" id="PF01694"/>
    </source>
</evidence>
<dbReference type="SUPFAM" id="SSF144091">
    <property type="entry name" value="Rhomboid-like"/>
    <property type="match status" value="1"/>
</dbReference>
<dbReference type="PANTHER" id="PTHR43731">
    <property type="entry name" value="RHOMBOID PROTEASE"/>
    <property type="match status" value="1"/>
</dbReference>
<evidence type="ECO:0000256" key="7">
    <source>
        <dbReference type="SAM" id="Phobius"/>
    </source>
</evidence>
<dbReference type="Pfam" id="PF01694">
    <property type="entry name" value="Rhomboid"/>
    <property type="match status" value="1"/>
</dbReference>
<feature type="transmembrane region" description="Helical" evidence="7">
    <location>
        <begin position="208"/>
        <end position="229"/>
    </location>
</feature>
<keyword evidence="3 7" id="KW-0812">Transmembrane</keyword>
<feature type="transmembrane region" description="Helical" evidence="7">
    <location>
        <begin position="101"/>
        <end position="120"/>
    </location>
</feature>
<accession>A0A1I4GBU2</accession>
<dbReference type="PANTHER" id="PTHR43731:SF14">
    <property type="entry name" value="PRESENILIN-ASSOCIATED RHOMBOID-LIKE PROTEIN, MITOCHONDRIAL"/>
    <property type="match status" value="1"/>
</dbReference>
<comment type="subcellular location">
    <subcellularLocation>
        <location evidence="1">Membrane</location>
        <topology evidence="1">Multi-pass membrane protein</topology>
    </subcellularLocation>
</comment>
<evidence type="ECO:0000313" key="11">
    <source>
        <dbReference type="Proteomes" id="UP000181969"/>
    </source>
</evidence>
<dbReference type="Proteomes" id="UP000181969">
    <property type="component" value="Unassembled WGS sequence"/>
</dbReference>
<dbReference type="GO" id="GO:0006508">
    <property type="term" value="P:proteolysis"/>
    <property type="evidence" value="ECO:0007669"/>
    <property type="project" value="UniProtKB-KW"/>
</dbReference>
<dbReference type="Proteomes" id="UP001164042">
    <property type="component" value="Chromosome"/>
</dbReference>
<proteinExistence type="inferred from homology"/>
<dbReference type="InterPro" id="IPR022764">
    <property type="entry name" value="Peptidase_S54_rhomboid_dom"/>
</dbReference>
<evidence type="ECO:0000256" key="4">
    <source>
        <dbReference type="ARBA" id="ARBA00022801"/>
    </source>
</evidence>
<dbReference type="AlphaFoldDB" id="A0A1I4GBU2"/>
<evidence type="ECO:0000256" key="5">
    <source>
        <dbReference type="ARBA" id="ARBA00022989"/>
    </source>
</evidence>
<evidence type="ECO:0000256" key="1">
    <source>
        <dbReference type="ARBA" id="ARBA00004141"/>
    </source>
</evidence>
<dbReference type="InterPro" id="IPR050925">
    <property type="entry name" value="Rhomboid_protease_S54"/>
</dbReference>
<evidence type="ECO:0000256" key="2">
    <source>
        <dbReference type="ARBA" id="ARBA00009045"/>
    </source>
</evidence>
<evidence type="ECO:0000256" key="6">
    <source>
        <dbReference type="ARBA" id="ARBA00023136"/>
    </source>
</evidence>
<evidence type="ECO:0000313" key="10">
    <source>
        <dbReference type="EMBL" id="UYT10472.1"/>
    </source>
</evidence>
<dbReference type="EMBL" id="CP109635">
    <property type="protein sequence ID" value="UYT10472.1"/>
    <property type="molecule type" value="Genomic_DNA"/>
</dbReference>
<organism evidence="9 11">
    <name type="scientific">Lactococcus garvieae</name>
    <dbReference type="NCBI Taxonomy" id="1363"/>
    <lineage>
        <taxon>Bacteria</taxon>
        <taxon>Bacillati</taxon>
        <taxon>Bacillota</taxon>
        <taxon>Bacilli</taxon>
        <taxon>Lactobacillales</taxon>
        <taxon>Streptococcaceae</taxon>
        <taxon>Lactococcus</taxon>
    </lineage>
</organism>
<feature type="transmembrane region" description="Helical" evidence="7">
    <location>
        <begin position="69"/>
        <end position="89"/>
    </location>
</feature>
<dbReference type="OrthoDB" id="9813074at2"/>
<gene>
    <name evidence="10" type="ORF">OF801_00605</name>
    <name evidence="9" type="ORF">SAMN05216438_103188</name>
</gene>
<protein>
    <submittedName>
        <fullName evidence="9">Membrane associated serine protease, rhomboid family</fullName>
    </submittedName>
    <submittedName>
        <fullName evidence="10">Rhomboid family intramembrane serine protease</fullName>
    </submittedName>
</protein>
<reference evidence="10" key="2">
    <citation type="submission" date="2022-10" db="EMBL/GenBank/DDBJ databases">
        <title>Genome assembly of Lactococcus garvieae isolates from cricket gut.</title>
        <authorList>
            <person name="Luecke A.R."/>
            <person name="Brown A.M.V."/>
            <person name="Wakeman C.A."/>
        </authorList>
    </citation>
    <scope>NUCLEOTIDE SEQUENCE</scope>
    <source>
        <strain evidence="10">Alexii-11_2</strain>
    </source>
</reference>
<keyword evidence="6 7" id="KW-0472">Membrane</keyword>
<dbReference type="EMBL" id="FOTJ01000003">
    <property type="protein sequence ID" value="SFL27329.1"/>
    <property type="molecule type" value="Genomic_DNA"/>
</dbReference>
<feature type="domain" description="Peptidase S54 rhomboid" evidence="8">
    <location>
        <begin position="60"/>
        <end position="195"/>
    </location>
</feature>
<comment type="similarity">
    <text evidence="2">Belongs to the peptidase S54 family.</text>
</comment>